<proteinExistence type="predicted"/>
<dbReference type="Gene3D" id="3.30.70.260">
    <property type="match status" value="1"/>
</dbReference>
<feature type="domain" description="NIL" evidence="1">
    <location>
        <begin position="3"/>
        <end position="74"/>
    </location>
</feature>
<dbReference type="Pfam" id="PF09383">
    <property type="entry name" value="NIL"/>
    <property type="match status" value="1"/>
</dbReference>
<dbReference type="SUPFAM" id="SSF55021">
    <property type="entry name" value="ACT-like"/>
    <property type="match status" value="1"/>
</dbReference>
<dbReference type="SMART" id="SM00930">
    <property type="entry name" value="NIL"/>
    <property type="match status" value="1"/>
</dbReference>
<evidence type="ECO:0000259" key="1">
    <source>
        <dbReference type="SMART" id="SM00930"/>
    </source>
</evidence>
<gene>
    <name evidence="2" type="ORF">PP769_15675</name>
</gene>
<dbReference type="Proteomes" id="UP001302719">
    <property type="component" value="Chromosome"/>
</dbReference>
<reference evidence="2 3" key="1">
    <citation type="submission" date="2023-01" db="EMBL/GenBank/DDBJ databases">
        <title>Cultivation and genomic characterization of new, ubiquitous marine nitrite-oxidizing bacteria from the Nitrospirales.</title>
        <authorList>
            <person name="Mueller A.J."/>
            <person name="Daebeler A."/>
            <person name="Herbold C.W."/>
            <person name="Kirkegaard R.H."/>
            <person name="Daims H."/>
        </authorList>
    </citation>
    <scope>NUCLEOTIDE SEQUENCE [LARGE SCALE GENOMIC DNA]</scope>
    <source>
        <strain evidence="2 3">VA</strain>
    </source>
</reference>
<dbReference type="KEGG" id="nall:PP769_15675"/>
<evidence type="ECO:0000313" key="3">
    <source>
        <dbReference type="Proteomes" id="UP001302719"/>
    </source>
</evidence>
<organism evidence="2 3">
    <name type="scientific">Candidatus Nitrospira allomarina</name>
    <dbReference type="NCBI Taxonomy" id="3020900"/>
    <lineage>
        <taxon>Bacteria</taxon>
        <taxon>Pseudomonadati</taxon>
        <taxon>Nitrospirota</taxon>
        <taxon>Nitrospiria</taxon>
        <taxon>Nitrospirales</taxon>
        <taxon>Nitrospiraceae</taxon>
        <taxon>Nitrospira</taxon>
    </lineage>
</organism>
<sequence length="80" mass="9311">MMAKLRFHIRYPEDKIPSPILYEIGQEYQVVPSIRRADVRETTGWMDVEFSGETDEIDRAIQGLRQKGCMVDPIELNVVE</sequence>
<dbReference type="EMBL" id="CP116967">
    <property type="protein sequence ID" value="WNM57393.1"/>
    <property type="molecule type" value="Genomic_DNA"/>
</dbReference>
<dbReference type="RefSeq" id="WP_312641817.1">
    <property type="nucleotide sequence ID" value="NZ_CP116967.1"/>
</dbReference>
<evidence type="ECO:0000313" key="2">
    <source>
        <dbReference type="EMBL" id="WNM57393.1"/>
    </source>
</evidence>
<protein>
    <submittedName>
        <fullName evidence="2">NIL domain-containing protein</fullName>
    </submittedName>
</protein>
<dbReference type="AlphaFoldDB" id="A0AA96GEG0"/>
<dbReference type="InterPro" id="IPR045865">
    <property type="entry name" value="ACT-like_dom_sf"/>
</dbReference>
<accession>A0AA96GEG0</accession>
<keyword evidence="3" id="KW-1185">Reference proteome</keyword>
<name>A0AA96GEG0_9BACT</name>
<dbReference type="InterPro" id="IPR018449">
    <property type="entry name" value="NIL_domain"/>
</dbReference>